<dbReference type="EC" id="2.7.13.3" evidence="3"/>
<dbReference type="Gene3D" id="1.10.287.130">
    <property type="match status" value="1"/>
</dbReference>
<evidence type="ECO:0000256" key="9">
    <source>
        <dbReference type="ARBA" id="ARBA00022729"/>
    </source>
</evidence>
<evidence type="ECO:0000256" key="25">
    <source>
        <dbReference type="SAM" id="Phobius"/>
    </source>
</evidence>
<evidence type="ECO:0000256" key="1">
    <source>
        <dbReference type="ARBA" id="ARBA00000085"/>
    </source>
</evidence>
<sequence length="767" mass="83032">MSHGRLLPGAAGGLLARGRWVALLGAVLVATFAGVAWVQWRQFDQVGSQVRQADEQASWVYLQLESDHLQLREALRATIDQPSAEHARLLRRLQATFASRVRALQADADPTIPPPGIAPDDPGPMHTWATLLRVVQHGDEWLNREPLAVDELRELLGELAPLSPALHELAEAATLRVAKHNVERGQTIRDRLHLGIGLTAFLSLMTLVFGLIVVHLWRTAARRERELAALAEGLQAARETADRANQAKSAFLATMSHELRTPFNGLLGMLSLLDDTRLDAEQTGFVRTARDSAQHLLAILDDILDLSQLEAGKLDIHPEPVHMPRLMDEVRTVMGPPARAKGLTLTVRNAPGLPEWRLADARRVKQILFNLLSNAIKFTARGRIDLEVRPAPGPGAGLLISVEDTGIGMDAATLSRLFQRFTQADASIARRYGGTGLGLEISRTLARLMGGDITVVSRPGQGSRFEVQLPLPPTSAPPPEPTPPGLPSHPITDRPLDVLVAEDHAINRIYVSALLTRLGHQARFAVDGESVVREAERKPPDLILMDLQMPGIDGLEATRLIRLKSGPLARVRIIALSADALGPARERALDAGMDDFLPKPFRWEQLAQLLARHGGSPLDTTGPAPLTDPPAPRPPAADSGRTADETLGLTSMRELTQLLGVDSYAPLLRDFLADDVGSQALMDAALQTLDPQALAYQAHQYKGAAHLLGLRALAEAAEQIELEAAQLDATRAAEHRQRLQALRRDSRALAQRLGLLAAAAAPAPAAG</sequence>
<dbReference type="InterPro" id="IPR005467">
    <property type="entry name" value="His_kinase_dom"/>
</dbReference>
<dbReference type="Pfam" id="PF02518">
    <property type="entry name" value="HATPase_c"/>
    <property type="match status" value="1"/>
</dbReference>
<protein>
    <recommendedName>
        <fullName evidence="19">Sensory/regulatory protein RpfC</fullName>
        <ecNumber evidence="3">2.7.13.3</ecNumber>
    </recommendedName>
    <alternativeName>
        <fullName evidence="20">Virulence sensor protein BvgS</fullName>
    </alternativeName>
</protein>
<evidence type="ECO:0000256" key="6">
    <source>
        <dbReference type="ARBA" id="ARBA00022553"/>
    </source>
</evidence>
<comment type="subcellular location">
    <subcellularLocation>
        <location evidence="2">Cell inner membrane</location>
        <topology evidence="2">Multi-pass membrane protein</topology>
    </subcellularLocation>
</comment>
<dbReference type="Gene3D" id="1.20.120.160">
    <property type="entry name" value="HPT domain"/>
    <property type="match status" value="1"/>
</dbReference>
<dbReference type="GO" id="GO:0000155">
    <property type="term" value="F:phosphorelay sensor kinase activity"/>
    <property type="evidence" value="ECO:0007669"/>
    <property type="project" value="InterPro"/>
</dbReference>
<name>A0A941BI33_9BURK</name>
<comment type="subunit">
    <text evidence="18">At low DSF concentrations, interacts with RpfF.</text>
</comment>
<dbReference type="SUPFAM" id="SSF47384">
    <property type="entry name" value="Homodimeric domain of signal transducing histidine kinase"/>
    <property type="match status" value="1"/>
</dbReference>
<feature type="modified residue" description="Phosphohistidine" evidence="21">
    <location>
        <position position="699"/>
    </location>
</feature>
<dbReference type="SUPFAM" id="SSF52172">
    <property type="entry name" value="CheY-like"/>
    <property type="match status" value="1"/>
</dbReference>
<dbReference type="InterPro" id="IPR003594">
    <property type="entry name" value="HATPase_dom"/>
</dbReference>
<dbReference type="Gene3D" id="3.40.50.2300">
    <property type="match status" value="1"/>
</dbReference>
<comment type="function">
    <text evidence="17">Member of the two-component regulatory system BvgS/BvgA. Phosphorylates BvgA via a four-step phosphorelay in response to environmental signals.</text>
</comment>
<feature type="domain" description="Histidine kinase" evidence="26">
    <location>
        <begin position="254"/>
        <end position="473"/>
    </location>
</feature>
<dbReference type="Gene3D" id="3.30.565.10">
    <property type="entry name" value="Histidine kinase-like ATPase, C-terminal domain"/>
    <property type="match status" value="1"/>
</dbReference>
<keyword evidence="13 25" id="KW-1133">Transmembrane helix</keyword>
<dbReference type="SUPFAM" id="SSF47226">
    <property type="entry name" value="Histidine-containing phosphotransfer domain, HPT domain"/>
    <property type="match status" value="1"/>
</dbReference>
<dbReference type="GO" id="GO:0005886">
    <property type="term" value="C:plasma membrane"/>
    <property type="evidence" value="ECO:0007669"/>
    <property type="project" value="UniProtKB-SubCell"/>
</dbReference>
<comment type="catalytic activity">
    <reaction evidence="1">
        <text>ATP + protein L-histidine = ADP + protein N-phospho-L-histidine.</text>
        <dbReference type="EC" id="2.7.13.3"/>
    </reaction>
</comment>
<keyword evidence="10" id="KW-0547">Nucleotide-binding</keyword>
<dbReference type="EMBL" id="JAGQDE010000001">
    <property type="protein sequence ID" value="MBQ0957433.1"/>
    <property type="molecule type" value="Genomic_DNA"/>
</dbReference>
<evidence type="ECO:0000256" key="12">
    <source>
        <dbReference type="ARBA" id="ARBA00022840"/>
    </source>
</evidence>
<evidence type="ECO:0000256" key="24">
    <source>
        <dbReference type="SAM" id="MobiDB-lite"/>
    </source>
</evidence>
<dbReference type="InterPro" id="IPR011006">
    <property type="entry name" value="CheY-like_superfamily"/>
</dbReference>
<evidence type="ECO:0000256" key="10">
    <source>
        <dbReference type="ARBA" id="ARBA00022741"/>
    </source>
</evidence>
<feature type="compositionally biased region" description="Pro residues" evidence="24">
    <location>
        <begin position="470"/>
        <end position="487"/>
    </location>
</feature>
<evidence type="ECO:0000259" key="26">
    <source>
        <dbReference type="PROSITE" id="PS50109"/>
    </source>
</evidence>
<dbReference type="GO" id="GO:0005524">
    <property type="term" value="F:ATP binding"/>
    <property type="evidence" value="ECO:0007669"/>
    <property type="project" value="UniProtKB-KW"/>
</dbReference>
<evidence type="ECO:0000313" key="29">
    <source>
        <dbReference type="EMBL" id="MBQ0957433.1"/>
    </source>
</evidence>
<organism evidence="29 30">
    <name type="scientific">Ideonella aquatica</name>
    <dbReference type="NCBI Taxonomy" id="2824119"/>
    <lineage>
        <taxon>Bacteria</taxon>
        <taxon>Pseudomonadati</taxon>
        <taxon>Pseudomonadota</taxon>
        <taxon>Betaproteobacteria</taxon>
        <taxon>Burkholderiales</taxon>
        <taxon>Sphaerotilaceae</taxon>
        <taxon>Ideonella</taxon>
    </lineage>
</organism>
<dbReference type="AlphaFoldDB" id="A0A941BI33"/>
<dbReference type="InterPro" id="IPR003661">
    <property type="entry name" value="HisK_dim/P_dom"/>
</dbReference>
<feature type="compositionally biased region" description="Pro residues" evidence="24">
    <location>
        <begin position="626"/>
        <end position="635"/>
    </location>
</feature>
<evidence type="ECO:0000256" key="23">
    <source>
        <dbReference type="SAM" id="Coils"/>
    </source>
</evidence>
<feature type="transmembrane region" description="Helical" evidence="25">
    <location>
        <begin position="194"/>
        <end position="217"/>
    </location>
</feature>
<proteinExistence type="predicted"/>
<dbReference type="SMART" id="SM00387">
    <property type="entry name" value="HATPase_c"/>
    <property type="match status" value="1"/>
</dbReference>
<feature type="domain" description="HPt" evidence="28">
    <location>
        <begin position="660"/>
        <end position="756"/>
    </location>
</feature>
<keyword evidence="12" id="KW-0067">ATP-binding</keyword>
<dbReference type="InterPro" id="IPR036890">
    <property type="entry name" value="HATPase_C_sf"/>
</dbReference>
<comment type="caution">
    <text evidence="29">The sequence shown here is derived from an EMBL/GenBank/DDBJ whole genome shotgun (WGS) entry which is preliminary data.</text>
</comment>
<keyword evidence="5" id="KW-0997">Cell inner membrane</keyword>
<keyword evidence="6 22" id="KW-0597">Phosphoprotein</keyword>
<evidence type="ECO:0000313" key="30">
    <source>
        <dbReference type="Proteomes" id="UP000678374"/>
    </source>
</evidence>
<feature type="region of interest" description="Disordered" evidence="24">
    <location>
        <begin position="614"/>
        <end position="643"/>
    </location>
</feature>
<dbReference type="InterPro" id="IPR036641">
    <property type="entry name" value="HPT_dom_sf"/>
</dbReference>
<keyword evidence="4" id="KW-1003">Cell membrane</keyword>
<keyword evidence="30" id="KW-1185">Reference proteome</keyword>
<accession>A0A941BI33</accession>
<keyword evidence="15" id="KW-0843">Virulence</keyword>
<dbReference type="Pfam" id="PF00072">
    <property type="entry name" value="Response_reg"/>
    <property type="match status" value="1"/>
</dbReference>
<keyword evidence="9" id="KW-0732">Signal</keyword>
<evidence type="ECO:0000256" key="11">
    <source>
        <dbReference type="ARBA" id="ARBA00022777"/>
    </source>
</evidence>
<evidence type="ECO:0000256" key="5">
    <source>
        <dbReference type="ARBA" id="ARBA00022519"/>
    </source>
</evidence>
<evidence type="ECO:0000256" key="19">
    <source>
        <dbReference type="ARBA" id="ARBA00068150"/>
    </source>
</evidence>
<feature type="domain" description="Response regulatory" evidence="27">
    <location>
        <begin position="497"/>
        <end position="614"/>
    </location>
</feature>
<evidence type="ECO:0000259" key="28">
    <source>
        <dbReference type="PROSITE" id="PS50894"/>
    </source>
</evidence>
<dbReference type="SUPFAM" id="SSF55874">
    <property type="entry name" value="ATPase domain of HSP90 chaperone/DNA topoisomerase II/histidine kinase"/>
    <property type="match status" value="1"/>
</dbReference>
<dbReference type="FunFam" id="1.10.287.130:FF:000002">
    <property type="entry name" value="Two-component osmosensing histidine kinase"/>
    <property type="match status" value="1"/>
</dbReference>
<dbReference type="Pfam" id="PF01627">
    <property type="entry name" value="Hpt"/>
    <property type="match status" value="1"/>
</dbReference>
<evidence type="ECO:0000256" key="2">
    <source>
        <dbReference type="ARBA" id="ARBA00004429"/>
    </source>
</evidence>
<keyword evidence="14" id="KW-0902">Two-component regulatory system</keyword>
<dbReference type="RefSeq" id="WP_210799737.1">
    <property type="nucleotide sequence ID" value="NZ_JAGQDE010000001.1"/>
</dbReference>
<feature type="region of interest" description="Disordered" evidence="24">
    <location>
        <begin position="469"/>
        <end position="490"/>
    </location>
</feature>
<keyword evidence="8 25" id="KW-0812">Transmembrane</keyword>
<dbReference type="PANTHER" id="PTHR43047:SF78">
    <property type="entry name" value="SENSORY_REGULATORY PROTEIN RPFC"/>
    <property type="match status" value="1"/>
</dbReference>
<dbReference type="FunFam" id="3.30.565.10:FF:000010">
    <property type="entry name" value="Sensor histidine kinase RcsC"/>
    <property type="match status" value="1"/>
</dbReference>
<keyword evidence="11" id="KW-0418">Kinase</keyword>
<evidence type="ECO:0000256" key="14">
    <source>
        <dbReference type="ARBA" id="ARBA00023012"/>
    </source>
</evidence>
<feature type="transmembrane region" description="Helical" evidence="25">
    <location>
        <begin position="20"/>
        <end position="38"/>
    </location>
</feature>
<dbReference type="PANTHER" id="PTHR43047">
    <property type="entry name" value="TWO-COMPONENT HISTIDINE PROTEIN KINASE"/>
    <property type="match status" value="1"/>
</dbReference>
<evidence type="ECO:0000256" key="16">
    <source>
        <dbReference type="ARBA" id="ARBA00023136"/>
    </source>
</evidence>
<evidence type="ECO:0000256" key="3">
    <source>
        <dbReference type="ARBA" id="ARBA00012438"/>
    </source>
</evidence>
<evidence type="ECO:0000256" key="20">
    <source>
        <dbReference type="ARBA" id="ARBA00070152"/>
    </source>
</evidence>
<dbReference type="CDD" id="cd00082">
    <property type="entry name" value="HisKA"/>
    <property type="match status" value="1"/>
</dbReference>
<feature type="coiled-coil region" evidence="23">
    <location>
        <begin position="710"/>
        <end position="752"/>
    </location>
</feature>
<dbReference type="InterPro" id="IPR004358">
    <property type="entry name" value="Sig_transdc_His_kin-like_C"/>
</dbReference>
<gene>
    <name evidence="29" type="ORF">KAK06_00550</name>
</gene>
<evidence type="ECO:0000259" key="27">
    <source>
        <dbReference type="PROSITE" id="PS50110"/>
    </source>
</evidence>
<reference evidence="29" key="1">
    <citation type="submission" date="2021-04" db="EMBL/GenBank/DDBJ databases">
        <title>The genome sequence of Ideonella sp. 4Y11.</title>
        <authorList>
            <person name="Liu Y."/>
        </authorList>
    </citation>
    <scope>NUCLEOTIDE SEQUENCE</scope>
    <source>
        <strain evidence="29">4Y11</strain>
    </source>
</reference>
<evidence type="ECO:0000256" key="17">
    <source>
        <dbReference type="ARBA" id="ARBA00058004"/>
    </source>
</evidence>
<dbReference type="InterPro" id="IPR008207">
    <property type="entry name" value="Sig_transdc_His_kin_Hpt_dom"/>
</dbReference>
<evidence type="ECO:0000256" key="13">
    <source>
        <dbReference type="ARBA" id="ARBA00022989"/>
    </source>
</evidence>
<dbReference type="Proteomes" id="UP000678374">
    <property type="component" value="Unassembled WGS sequence"/>
</dbReference>
<dbReference type="PROSITE" id="PS50109">
    <property type="entry name" value="HIS_KIN"/>
    <property type="match status" value="1"/>
</dbReference>
<evidence type="ECO:0000256" key="8">
    <source>
        <dbReference type="ARBA" id="ARBA00022692"/>
    </source>
</evidence>
<keyword evidence="23" id="KW-0175">Coiled coil</keyword>
<dbReference type="CDD" id="cd17546">
    <property type="entry name" value="REC_hyHK_CKI1_RcsC-like"/>
    <property type="match status" value="1"/>
</dbReference>
<dbReference type="PRINTS" id="PR00344">
    <property type="entry name" value="BCTRLSENSOR"/>
</dbReference>
<keyword evidence="7" id="KW-0808">Transferase</keyword>
<dbReference type="PROSITE" id="PS50894">
    <property type="entry name" value="HPT"/>
    <property type="match status" value="1"/>
</dbReference>
<evidence type="ECO:0000256" key="7">
    <source>
        <dbReference type="ARBA" id="ARBA00022679"/>
    </source>
</evidence>
<keyword evidence="16 25" id="KW-0472">Membrane</keyword>
<dbReference type="Pfam" id="PF00512">
    <property type="entry name" value="HisKA"/>
    <property type="match status" value="1"/>
</dbReference>
<evidence type="ECO:0000256" key="22">
    <source>
        <dbReference type="PROSITE-ProRule" id="PRU00169"/>
    </source>
</evidence>
<dbReference type="InterPro" id="IPR001789">
    <property type="entry name" value="Sig_transdc_resp-reg_receiver"/>
</dbReference>
<evidence type="ECO:0000256" key="18">
    <source>
        <dbReference type="ARBA" id="ARBA00064003"/>
    </source>
</evidence>
<evidence type="ECO:0000256" key="15">
    <source>
        <dbReference type="ARBA" id="ARBA00023026"/>
    </source>
</evidence>
<dbReference type="SMART" id="SM00388">
    <property type="entry name" value="HisKA"/>
    <property type="match status" value="1"/>
</dbReference>
<dbReference type="PROSITE" id="PS50110">
    <property type="entry name" value="RESPONSE_REGULATORY"/>
    <property type="match status" value="1"/>
</dbReference>
<evidence type="ECO:0000256" key="4">
    <source>
        <dbReference type="ARBA" id="ARBA00022475"/>
    </source>
</evidence>
<dbReference type="CDD" id="cd16922">
    <property type="entry name" value="HATPase_EvgS-ArcB-TorS-like"/>
    <property type="match status" value="1"/>
</dbReference>
<dbReference type="SMART" id="SM00448">
    <property type="entry name" value="REC"/>
    <property type="match status" value="1"/>
</dbReference>
<evidence type="ECO:0000256" key="21">
    <source>
        <dbReference type="PROSITE-ProRule" id="PRU00110"/>
    </source>
</evidence>
<dbReference type="InterPro" id="IPR036097">
    <property type="entry name" value="HisK_dim/P_sf"/>
</dbReference>
<feature type="modified residue" description="4-aspartylphosphate" evidence="22">
    <location>
        <position position="546"/>
    </location>
</feature>